<feature type="compositionally biased region" description="Low complexity" evidence="1">
    <location>
        <begin position="26"/>
        <end position="37"/>
    </location>
</feature>
<sequence length="634" mass="66924">MSIEPRDRPENSPSQSKPDAPAPRVDAANLLDPAAPLSGHPTPPENRGHPASFDGPDSPGTDRPSRAGTDDPDRPAAGLPGSLDADHPAYPWVPPDIDRPAAPDVDDSVAPGTGDSAMPETTTPGAAASPSPRAHGPTPAETGNQGRAEIDRPAAQSTGDTGTPDADAPPSPEPRGPDAGSSRVPGPGDPTRPEIDDPAPSAADGRAAADPPRPADSAVRPTTDDPIPAEAGTRNPFGDSGGPDRITGGTDARPDAVTEFAAAVERAGAFADRLRGSVDAPPDLRERAVTTVLDRYGIRTPEERAAVEQVHNVITEHLAPLVTYGTVKILEAARAAVAEHPDTRVVFVGRDGHSPALAAQQLDPEFFRRHCTEVTVSRRLADASLQDLERHSGRTFPEVEVFRGARDQVDPGDIPGTRAQLTNYLEDRGVPVATPGSRILLIDTSYRGTVQELLSAQYPDVHFEGHYLFHAESPDDPHPGSKTGHLLHISADGTRTTDEFATVFSRKDEVLTIEHMLRGPLSKAVRFDDLGRPEQRLEAPVAGLDPAATAPIYRSEAVRLAALDIAQIAVAQHSRQVADSRAAGLPWRPDLSAAAARAAGQVRSWSEGHDTVDPALRTVLDSFVRRSARPPAGE</sequence>
<feature type="region of interest" description="Disordered" evidence="1">
    <location>
        <begin position="1"/>
        <end position="252"/>
    </location>
</feature>
<organism evidence="2 3">
    <name type="scientific">Nocardia aurantia</name>
    <dbReference type="NCBI Taxonomy" id="2585199"/>
    <lineage>
        <taxon>Bacteria</taxon>
        <taxon>Bacillati</taxon>
        <taxon>Actinomycetota</taxon>
        <taxon>Actinomycetes</taxon>
        <taxon>Mycobacteriales</taxon>
        <taxon>Nocardiaceae</taxon>
        <taxon>Nocardia</taxon>
    </lineage>
</organism>
<dbReference type="AlphaFoldDB" id="A0A7K0DUD9"/>
<feature type="compositionally biased region" description="Basic and acidic residues" evidence="1">
    <location>
        <begin position="63"/>
        <end position="74"/>
    </location>
</feature>
<feature type="compositionally biased region" description="Low complexity" evidence="1">
    <location>
        <begin position="198"/>
        <end position="218"/>
    </location>
</feature>
<dbReference type="EMBL" id="WEGI01000011">
    <property type="protein sequence ID" value="MQY29375.1"/>
    <property type="molecule type" value="Genomic_DNA"/>
</dbReference>
<evidence type="ECO:0000256" key="1">
    <source>
        <dbReference type="SAM" id="MobiDB-lite"/>
    </source>
</evidence>
<protein>
    <submittedName>
        <fullName evidence="2">Uncharacterized protein</fullName>
    </submittedName>
</protein>
<comment type="caution">
    <text evidence="2">The sequence shown here is derived from an EMBL/GenBank/DDBJ whole genome shotgun (WGS) entry which is preliminary data.</text>
</comment>
<dbReference type="OrthoDB" id="4548733at2"/>
<reference evidence="2 3" key="1">
    <citation type="submission" date="2019-10" db="EMBL/GenBank/DDBJ databases">
        <title>Nocardia macrotermitis sp. nov. and Nocardia aurantia sp. nov., isolated from the gut of fungus growing-termite Macrotermes natalensis.</title>
        <authorList>
            <person name="Benndorf R."/>
            <person name="Schwitalla J."/>
            <person name="Martin K."/>
            <person name="De Beer W."/>
            <person name="Kaster A.-K."/>
            <person name="Vollmers J."/>
            <person name="Poulsen M."/>
            <person name="Beemelmanns C."/>
        </authorList>
    </citation>
    <scope>NUCLEOTIDE SEQUENCE [LARGE SCALE GENOMIC DNA]</scope>
    <source>
        <strain evidence="2 3">RB56</strain>
    </source>
</reference>
<name>A0A7K0DUD9_9NOCA</name>
<dbReference type="Proteomes" id="UP000431401">
    <property type="component" value="Unassembled WGS sequence"/>
</dbReference>
<accession>A0A7K0DUD9</accession>
<evidence type="ECO:0000313" key="2">
    <source>
        <dbReference type="EMBL" id="MQY29375.1"/>
    </source>
</evidence>
<gene>
    <name evidence="2" type="ORF">NRB56_49650</name>
</gene>
<evidence type="ECO:0000313" key="3">
    <source>
        <dbReference type="Proteomes" id="UP000431401"/>
    </source>
</evidence>
<proteinExistence type="predicted"/>
<keyword evidence="3" id="KW-1185">Reference proteome</keyword>
<dbReference type="RefSeq" id="WP_153346213.1">
    <property type="nucleotide sequence ID" value="NZ_WEGI01000011.1"/>
</dbReference>
<feature type="compositionally biased region" description="Basic and acidic residues" evidence="1">
    <location>
        <begin position="1"/>
        <end position="10"/>
    </location>
</feature>